<dbReference type="Proteomes" id="UP000738431">
    <property type="component" value="Chromosome"/>
</dbReference>
<comment type="similarity">
    <text evidence="1">Belongs to the DSD1 family.</text>
</comment>
<dbReference type="Pfam" id="PF14031">
    <property type="entry name" value="D-ser_dehydrat"/>
    <property type="match status" value="1"/>
</dbReference>
<dbReference type="PANTHER" id="PTHR28004">
    <property type="entry name" value="ZGC:162816-RELATED"/>
    <property type="match status" value="1"/>
</dbReference>
<dbReference type="InterPro" id="IPR001608">
    <property type="entry name" value="Ala_racemase_N"/>
</dbReference>
<dbReference type="EC" id="5.1.1.1" evidence="4"/>
<dbReference type="InterPro" id="IPR042208">
    <property type="entry name" value="D-ser_dehydrat-like_sf"/>
</dbReference>
<organism evidence="4 5">
    <name type="scientific">Actomonas aquatica</name>
    <dbReference type="NCBI Taxonomy" id="2866162"/>
    <lineage>
        <taxon>Bacteria</taxon>
        <taxon>Pseudomonadati</taxon>
        <taxon>Verrucomicrobiota</taxon>
        <taxon>Opitutia</taxon>
        <taxon>Opitutales</taxon>
        <taxon>Opitutaceae</taxon>
        <taxon>Actomonas</taxon>
    </lineage>
</organism>
<protein>
    <submittedName>
        <fullName evidence="4">Alanine racemase</fullName>
        <ecNumber evidence="4">5.1.1.1</ecNumber>
    </submittedName>
</protein>
<evidence type="ECO:0000313" key="4">
    <source>
        <dbReference type="EMBL" id="WRQ90092.1"/>
    </source>
</evidence>
<dbReference type="GO" id="GO:0008784">
    <property type="term" value="F:alanine racemase activity"/>
    <property type="evidence" value="ECO:0007669"/>
    <property type="project" value="UniProtKB-EC"/>
</dbReference>
<evidence type="ECO:0000256" key="1">
    <source>
        <dbReference type="ARBA" id="ARBA00005323"/>
    </source>
</evidence>
<accession>A0ABZ1CFB0</accession>
<name>A0ABZ1CFB0_9BACT</name>
<dbReference type="SMART" id="SM01119">
    <property type="entry name" value="D-ser_dehydrat"/>
    <property type="match status" value="1"/>
</dbReference>
<dbReference type="EMBL" id="CP139781">
    <property type="protein sequence ID" value="WRQ90092.1"/>
    <property type="molecule type" value="Genomic_DNA"/>
</dbReference>
<keyword evidence="2" id="KW-0456">Lyase</keyword>
<evidence type="ECO:0000313" key="5">
    <source>
        <dbReference type="Proteomes" id="UP000738431"/>
    </source>
</evidence>
<dbReference type="Pfam" id="PF01168">
    <property type="entry name" value="Ala_racemase_N"/>
    <property type="match status" value="1"/>
</dbReference>
<keyword evidence="4" id="KW-0413">Isomerase</keyword>
<proteinExistence type="inferred from homology"/>
<dbReference type="RefSeq" id="WP_221031985.1">
    <property type="nucleotide sequence ID" value="NZ_CP139781.1"/>
</dbReference>
<gene>
    <name evidence="4" type="ORF">K1X11_011790</name>
</gene>
<sequence length="364" mass="39033">MMLNLDDLRTPSLLVHRDRLEANLRSMQSACDAAGFALRPHIKTHKLVPIARRQLELGAAGLTCAKLSEAEAMLPSGVREMFVAHSLVDPRQAPRIDALAGQLDELRLAVTSEAHATALIELVARTGRRLPVMLAIDTGLDREGVRSIESAQRTAALLAKSDAVDLAGFYTHEGFFYTTDPADQTAAIDRMLEQLHAVRDAVDPSLPLWPGCSVTARALAQRSDTGIQAVRPGAYVFGDLSLSTSTHVMPFADVALEVLATVVDRPAPDLALIDAGSKTFSSDRTAAGISAIDAAGRDLAVVRTNEEHGYVRGADVDQLQIGERLRLVPAHVCTVVNLANEVCVLEADSSIHAVWSIEARGCTQ</sequence>
<dbReference type="Gene3D" id="2.40.37.20">
    <property type="entry name" value="D-serine dehydratase-like domain"/>
    <property type="match status" value="1"/>
</dbReference>
<evidence type="ECO:0000256" key="2">
    <source>
        <dbReference type="ARBA" id="ARBA00023239"/>
    </source>
</evidence>
<feature type="domain" description="D-serine dehydratase-like" evidence="3">
    <location>
        <begin position="255"/>
        <end position="346"/>
    </location>
</feature>
<dbReference type="InterPro" id="IPR051466">
    <property type="entry name" value="D-amino_acid_metab_enzyme"/>
</dbReference>
<evidence type="ECO:0000259" key="3">
    <source>
        <dbReference type="SMART" id="SM01119"/>
    </source>
</evidence>
<dbReference type="PANTHER" id="PTHR28004:SF2">
    <property type="entry name" value="D-SERINE DEHYDRATASE"/>
    <property type="match status" value="1"/>
</dbReference>
<dbReference type="Gene3D" id="3.20.20.10">
    <property type="entry name" value="Alanine racemase"/>
    <property type="match status" value="1"/>
</dbReference>
<dbReference type="InterPro" id="IPR029066">
    <property type="entry name" value="PLP-binding_barrel"/>
</dbReference>
<dbReference type="InterPro" id="IPR026956">
    <property type="entry name" value="D-ser_dehydrat-like_dom"/>
</dbReference>
<reference evidence="4 5" key="1">
    <citation type="submission" date="2023-12" db="EMBL/GenBank/DDBJ databases">
        <title>Description of an unclassified Opitutus bacterium of Verrucomicrobiota.</title>
        <authorList>
            <person name="Zhang D.-F."/>
        </authorList>
    </citation>
    <scope>NUCLEOTIDE SEQUENCE [LARGE SCALE GENOMIC DNA]</scope>
    <source>
        <strain evidence="4 5">WL0086</strain>
    </source>
</reference>
<dbReference type="SUPFAM" id="SSF51419">
    <property type="entry name" value="PLP-binding barrel"/>
    <property type="match status" value="1"/>
</dbReference>
<keyword evidence="5" id="KW-1185">Reference proteome</keyword>